<evidence type="ECO:0000256" key="1">
    <source>
        <dbReference type="SAM" id="MobiDB-lite"/>
    </source>
</evidence>
<comment type="caution">
    <text evidence="3">The sequence shown here is derived from an EMBL/GenBank/DDBJ whole genome shotgun (WGS) entry which is preliminary data.</text>
</comment>
<proteinExistence type="predicted"/>
<dbReference type="PANTHER" id="PTHR36223">
    <property type="entry name" value="BETA-LACTAMASE-TYPE TRANSPEPTIDASE FOLD DOMAIN CONTAINING PROTEIN"/>
    <property type="match status" value="1"/>
</dbReference>
<sequence>MAILEDLGLEVKVLVNNSPLQEYEDNDTESTDDGFGDEIRKCRRYVEVVGDTEFGVQFRVTPNSNYLNSNRQRFRFEIDLDDHEELRGFLLRSKGEPVLIEGQVDYDGQTYAMRKFRFATMSTVDDDDMLRVEKDKEIAGLLGLIRVRVWRAEVIESNLPGSPSQTIGFDETELQLAEKALKGKALSHRVTLSDAVPTIGTTYATSAFVDPVNVPLAVFYFKYRSKVALQEQLIIPRSREPSPQDILPIPELDRLAQLRFLGSKKGNNTSLERVDKRGPGEDLLPKRPRKIVKISGGREAIDLTEDD</sequence>
<gene>
    <name evidence="3" type="ORF">N8I77_005935</name>
</gene>
<evidence type="ECO:0000313" key="4">
    <source>
        <dbReference type="Proteomes" id="UP001265746"/>
    </source>
</evidence>
<keyword evidence="4" id="KW-1185">Reference proteome</keyword>
<dbReference type="EMBL" id="JAUJFL010000003">
    <property type="protein sequence ID" value="KAK2607243.1"/>
    <property type="molecule type" value="Genomic_DNA"/>
</dbReference>
<organism evidence="3 4">
    <name type="scientific">Phomopsis amygdali</name>
    <name type="common">Fusicoccum amygdali</name>
    <dbReference type="NCBI Taxonomy" id="1214568"/>
    <lineage>
        <taxon>Eukaryota</taxon>
        <taxon>Fungi</taxon>
        <taxon>Dikarya</taxon>
        <taxon>Ascomycota</taxon>
        <taxon>Pezizomycotina</taxon>
        <taxon>Sordariomycetes</taxon>
        <taxon>Sordariomycetidae</taxon>
        <taxon>Diaporthales</taxon>
        <taxon>Diaporthaceae</taxon>
        <taxon>Diaporthe</taxon>
    </lineage>
</organism>
<dbReference type="PANTHER" id="PTHR36223:SF1">
    <property type="entry name" value="TRANSCRIPTION ELONGATION FACTOR EAF N-TERMINAL DOMAIN-CONTAINING PROTEIN"/>
    <property type="match status" value="1"/>
</dbReference>
<dbReference type="Pfam" id="PF25534">
    <property type="entry name" value="DUF7918"/>
    <property type="match status" value="1"/>
</dbReference>
<dbReference type="AlphaFoldDB" id="A0AAD9SH15"/>
<feature type="region of interest" description="Disordered" evidence="1">
    <location>
        <begin position="266"/>
        <end position="285"/>
    </location>
</feature>
<name>A0AAD9SH15_PHOAM</name>
<accession>A0AAD9SH15</accession>
<dbReference type="InterPro" id="IPR057678">
    <property type="entry name" value="DUF7918"/>
</dbReference>
<feature type="domain" description="DUF7918" evidence="2">
    <location>
        <begin position="8"/>
        <end position="238"/>
    </location>
</feature>
<reference evidence="3" key="1">
    <citation type="submission" date="2023-06" db="EMBL/GenBank/DDBJ databases">
        <authorList>
            <person name="Noh H."/>
        </authorList>
    </citation>
    <scope>NUCLEOTIDE SEQUENCE</scope>
    <source>
        <strain evidence="3">DUCC20226</strain>
    </source>
</reference>
<evidence type="ECO:0000259" key="2">
    <source>
        <dbReference type="Pfam" id="PF25534"/>
    </source>
</evidence>
<feature type="compositionally biased region" description="Basic and acidic residues" evidence="1">
    <location>
        <begin position="272"/>
        <end position="285"/>
    </location>
</feature>
<protein>
    <recommendedName>
        <fullName evidence="2">DUF7918 domain-containing protein</fullName>
    </recommendedName>
</protein>
<dbReference type="Proteomes" id="UP001265746">
    <property type="component" value="Unassembled WGS sequence"/>
</dbReference>
<evidence type="ECO:0000313" key="3">
    <source>
        <dbReference type="EMBL" id="KAK2607243.1"/>
    </source>
</evidence>